<evidence type="ECO:0000256" key="3">
    <source>
        <dbReference type="ARBA" id="ARBA00022692"/>
    </source>
</evidence>
<evidence type="ECO:0000256" key="5">
    <source>
        <dbReference type="ARBA" id="ARBA00023136"/>
    </source>
</evidence>
<dbReference type="PANTHER" id="PTHR30238">
    <property type="entry name" value="MEMBRANE BOUND PREDICTED REDOX MODULATOR"/>
    <property type="match status" value="1"/>
</dbReference>
<dbReference type="Pfam" id="PF03741">
    <property type="entry name" value="TerC"/>
    <property type="match status" value="1"/>
</dbReference>
<keyword evidence="4 6" id="KW-1133">Transmembrane helix</keyword>
<geneLocation type="plasmid" evidence="7 8">
    <name>pBTHD789-2</name>
</geneLocation>
<evidence type="ECO:0000313" key="7">
    <source>
        <dbReference type="EMBL" id="AFQ30426.1"/>
    </source>
</evidence>
<evidence type="ECO:0000313" key="8">
    <source>
        <dbReference type="Proteomes" id="UP000005257"/>
    </source>
</evidence>
<dbReference type="RefSeq" id="WP_000429546.1">
    <property type="nucleotide sequence ID" value="NC_018509.1"/>
</dbReference>
<evidence type="ECO:0000256" key="1">
    <source>
        <dbReference type="ARBA" id="ARBA00004141"/>
    </source>
</evidence>
<dbReference type="Proteomes" id="UP000005257">
    <property type="component" value="Plasmid pBTHD789-2"/>
</dbReference>
<keyword evidence="5 6" id="KW-0472">Membrane</keyword>
<comment type="subcellular location">
    <subcellularLocation>
        <location evidence="1">Membrane</location>
        <topology evidence="1">Multi-pass membrane protein</topology>
    </subcellularLocation>
</comment>
<dbReference type="NCBIfam" id="TIGR03716">
    <property type="entry name" value="R_switched_YkoY"/>
    <property type="match status" value="1"/>
</dbReference>
<dbReference type="KEGG" id="btn:BTF1_31632"/>
<keyword evidence="7" id="KW-0614">Plasmid</keyword>
<gene>
    <name evidence="7" type="ORF">BTF1_31632</name>
</gene>
<accession>A0A9W3P7A7</accession>
<feature type="transmembrane region" description="Helical" evidence="6">
    <location>
        <begin position="180"/>
        <end position="201"/>
    </location>
</feature>
<sequence length="249" mass="27987">MENLYIVFILVLMEGLLSADNALVLSMMASKIKDPVKQKKALYYGMVGAVAFRAIFILLGTIILKFWIIKVLGAAYLLHLAISHFKSQGEEEMNVDKYENTIFHKILGKFGVRLSQFWAIVVSIEFMDLAFSIDSITAALALSDKFWVLALGGVLGIIMMRSVAGVFIKLINRVPEMEHTAFVLIAIIGVKMLLGTVHYMVNFVVSFTDSAYQMQEIHIPHWMFFGVLIITFGMTFVVHAIKKNKRAEA</sequence>
<evidence type="ECO:0000256" key="6">
    <source>
        <dbReference type="SAM" id="Phobius"/>
    </source>
</evidence>
<dbReference type="InterPro" id="IPR022493">
    <property type="entry name" value="CHP03716_TM_YkoY"/>
</dbReference>
<dbReference type="AlphaFoldDB" id="A0A9W3P7A7"/>
<name>A0A9W3P7A7_BACTU</name>
<organism evidence="7 8">
    <name type="scientific">Bacillus thuringiensis HD-789</name>
    <dbReference type="NCBI Taxonomy" id="1217737"/>
    <lineage>
        <taxon>Bacteria</taxon>
        <taxon>Bacillati</taxon>
        <taxon>Bacillota</taxon>
        <taxon>Bacilli</taxon>
        <taxon>Bacillales</taxon>
        <taxon>Bacillaceae</taxon>
        <taxon>Bacillus</taxon>
        <taxon>Bacillus cereus group</taxon>
    </lineage>
</organism>
<evidence type="ECO:0000256" key="4">
    <source>
        <dbReference type="ARBA" id="ARBA00022989"/>
    </source>
</evidence>
<feature type="transmembrane region" description="Helical" evidence="6">
    <location>
        <begin position="146"/>
        <end position="168"/>
    </location>
</feature>
<comment type="similarity">
    <text evidence="2">Belongs to the TerC family.</text>
</comment>
<protein>
    <recommendedName>
        <fullName evidence="9">TerC family membrane protein</fullName>
    </recommendedName>
</protein>
<evidence type="ECO:0008006" key="9">
    <source>
        <dbReference type="Google" id="ProtNLM"/>
    </source>
</evidence>
<keyword evidence="3 6" id="KW-0812">Transmembrane</keyword>
<dbReference type="PANTHER" id="PTHR30238:SF6">
    <property type="entry name" value="TERC-LIKE PROTEIN"/>
    <property type="match status" value="1"/>
</dbReference>
<feature type="transmembrane region" description="Helical" evidence="6">
    <location>
        <begin position="6"/>
        <end position="29"/>
    </location>
</feature>
<dbReference type="GO" id="GO:0016020">
    <property type="term" value="C:membrane"/>
    <property type="evidence" value="ECO:0007669"/>
    <property type="project" value="UniProtKB-SubCell"/>
</dbReference>
<feature type="transmembrane region" description="Helical" evidence="6">
    <location>
        <begin position="41"/>
        <end position="60"/>
    </location>
</feature>
<proteinExistence type="inferred from homology"/>
<dbReference type="EMBL" id="CP003765">
    <property type="protein sequence ID" value="AFQ30426.1"/>
    <property type="molecule type" value="Genomic_DNA"/>
</dbReference>
<dbReference type="InterPro" id="IPR005496">
    <property type="entry name" value="Integral_membrane_TerC"/>
</dbReference>
<feature type="transmembrane region" description="Helical" evidence="6">
    <location>
        <begin position="221"/>
        <end position="241"/>
    </location>
</feature>
<evidence type="ECO:0000256" key="2">
    <source>
        <dbReference type="ARBA" id="ARBA00007511"/>
    </source>
</evidence>
<reference evidence="7 8" key="1">
    <citation type="journal article" date="2013" name="Genome Announc.">
        <title>Complete Genome Sequence of Bacillus thuringiensis Serovar Israelensis Strain HD-789.</title>
        <authorList>
            <person name="Doggett N.A."/>
            <person name="Stubben C.J."/>
            <person name="Chertkov O."/>
            <person name="Bruce D.C."/>
            <person name="Detter J.C."/>
            <person name="Johnson S.L."/>
            <person name="Han C.S."/>
        </authorList>
    </citation>
    <scope>NUCLEOTIDE SEQUENCE [LARGE SCALE GENOMIC DNA]</scope>
    <source>
        <strain evidence="7 8">HD-789</strain>
    </source>
</reference>